<reference evidence="5 6" key="1">
    <citation type="submission" date="2019-07" db="EMBL/GenBank/DDBJ databases">
        <title>Paenibacillus ottowii sp. nov. isolated from a fermentation system processing bovine manure.</title>
        <authorList>
            <person name="Velazquez L.F."/>
            <person name="Rajbanshi S."/>
            <person name="Guan S."/>
            <person name="Hinchee M."/>
            <person name="Welsh A."/>
        </authorList>
    </citation>
    <scope>NUCLEOTIDE SEQUENCE [LARGE SCALE GENOMIC DNA]</scope>
    <source>
        <strain evidence="5 6">MS2379</strain>
    </source>
</reference>
<comment type="caution">
    <text evidence="5">The sequence shown here is derived from an EMBL/GenBank/DDBJ whole genome shotgun (WGS) entry which is preliminary data.</text>
</comment>
<name>A0ABY3B7Y5_9BACL</name>
<dbReference type="SMART" id="SM00347">
    <property type="entry name" value="HTH_MARR"/>
    <property type="match status" value="1"/>
</dbReference>
<evidence type="ECO:0000256" key="2">
    <source>
        <dbReference type="ARBA" id="ARBA00023125"/>
    </source>
</evidence>
<dbReference type="SUPFAM" id="SSF46785">
    <property type="entry name" value="Winged helix' DNA-binding domain"/>
    <property type="match status" value="1"/>
</dbReference>
<dbReference type="InterPro" id="IPR000835">
    <property type="entry name" value="HTH_MarR-typ"/>
</dbReference>
<dbReference type="PROSITE" id="PS50995">
    <property type="entry name" value="HTH_MARR_2"/>
    <property type="match status" value="1"/>
</dbReference>
<dbReference type="RefSeq" id="WP_142613094.1">
    <property type="nucleotide sequence ID" value="NZ_VIJZ01000004.1"/>
</dbReference>
<organism evidence="5 6">
    <name type="scientific">Paenibacillus ottowii</name>
    <dbReference type="NCBI Taxonomy" id="2315729"/>
    <lineage>
        <taxon>Bacteria</taxon>
        <taxon>Bacillati</taxon>
        <taxon>Bacillota</taxon>
        <taxon>Bacilli</taxon>
        <taxon>Bacillales</taxon>
        <taxon>Paenibacillaceae</taxon>
        <taxon>Paenibacillus</taxon>
    </lineage>
</organism>
<evidence type="ECO:0000313" key="5">
    <source>
        <dbReference type="EMBL" id="TQR99088.1"/>
    </source>
</evidence>
<dbReference type="Proteomes" id="UP000319219">
    <property type="component" value="Unassembled WGS sequence"/>
</dbReference>
<evidence type="ECO:0000313" key="6">
    <source>
        <dbReference type="Proteomes" id="UP000319219"/>
    </source>
</evidence>
<accession>A0ABY3B7Y5</accession>
<dbReference type="InterPro" id="IPR036388">
    <property type="entry name" value="WH-like_DNA-bd_sf"/>
</dbReference>
<gene>
    <name evidence="5" type="ORF">FKV70_13065</name>
</gene>
<keyword evidence="1" id="KW-0805">Transcription regulation</keyword>
<protein>
    <submittedName>
        <fullName evidence="5">MarR family transcriptional regulator</fullName>
    </submittedName>
</protein>
<evidence type="ECO:0000259" key="4">
    <source>
        <dbReference type="PROSITE" id="PS50995"/>
    </source>
</evidence>
<keyword evidence="3" id="KW-0804">Transcription</keyword>
<feature type="domain" description="HTH marR-type" evidence="4">
    <location>
        <begin position="14"/>
        <end position="146"/>
    </location>
</feature>
<dbReference type="Gene3D" id="1.10.10.10">
    <property type="entry name" value="Winged helix-like DNA-binding domain superfamily/Winged helix DNA-binding domain"/>
    <property type="match status" value="1"/>
</dbReference>
<keyword evidence="6" id="KW-1185">Reference proteome</keyword>
<sequence length="159" mass="18000">MGSEVYPVCLPWEEESTMYLIKWIFTTVRREIETALRPLGLTSPQSQTLYILAMSPGITNTDLEKLLLIDKSSVTSLINGIVKKNWAVRQCHPEDARMKQIYLTKQGLEIHKVAERTIEQIKSSVGKTLSAQESEALRGLLKKILHDYHAANAYVEADN</sequence>
<dbReference type="PANTHER" id="PTHR42756:SF1">
    <property type="entry name" value="TRANSCRIPTIONAL REPRESSOR OF EMRAB OPERON"/>
    <property type="match status" value="1"/>
</dbReference>
<evidence type="ECO:0000256" key="1">
    <source>
        <dbReference type="ARBA" id="ARBA00023015"/>
    </source>
</evidence>
<dbReference type="PANTHER" id="PTHR42756">
    <property type="entry name" value="TRANSCRIPTIONAL REGULATOR, MARR"/>
    <property type="match status" value="1"/>
</dbReference>
<proteinExistence type="predicted"/>
<dbReference type="EMBL" id="VIJZ01000004">
    <property type="protein sequence ID" value="TQR99088.1"/>
    <property type="molecule type" value="Genomic_DNA"/>
</dbReference>
<evidence type="ECO:0000256" key="3">
    <source>
        <dbReference type="ARBA" id="ARBA00023163"/>
    </source>
</evidence>
<dbReference type="PRINTS" id="PR00598">
    <property type="entry name" value="HTHMARR"/>
</dbReference>
<dbReference type="InterPro" id="IPR036390">
    <property type="entry name" value="WH_DNA-bd_sf"/>
</dbReference>
<keyword evidence="2" id="KW-0238">DNA-binding</keyword>
<dbReference type="Pfam" id="PF12802">
    <property type="entry name" value="MarR_2"/>
    <property type="match status" value="1"/>
</dbReference>